<keyword evidence="5 8" id="KW-0456">Lyase</keyword>
<dbReference type="PROSITE" id="PS00705">
    <property type="entry name" value="PROK_CO2_ANHYDRASE_2"/>
    <property type="match status" value="1"/>
</dbReference>
<evidence type="ECO:0000256" key="5">
    <source>
        <dbReference type="ARBA" id="ARBA00023239"/>
    </source>
</evidence>
<comment type="catalytic activity">
    <reaction evidence="6 8">
        <text>hydrogencarbonate + H(+) = CO2 + H2O</text>
        <dbReference type="Rhea" id="RHEA:10748"/>
        <dbReference type="ChEBI" id="CHEBI:15377"/>
        <dbReference type="ChEBI" id="CHEBI:15378"/>
        <dbReference type="ChEBI" id="CHEBI:16526"/>
        <dbReference type="ChEBI" id="CHEBI:17544"/>
        <dbReference type="EC" id="4.2.1.1"/>
    </reaction>
</comment>
<gene>
    <name evidence="9" type="ORF">MAGMO_2296</name>
</gene>
<protein>
    <recommendedName>
        <fullName evidence="2 8">Carbonic anhydrase</fullName>
        <ecNumber evidence="2 8">4.2.1.1</ecNumber>
    </recommendedName>
    <alternativeName>
        <fullName evidence="8">Carbonate dehydratase</fullName>
    </alternativeName>
</protein>
<keyword evidence="3 7" id="KW-0479">Metal-binding</keyword>
<comment type="cofactor">
    <cofactor evidence="7">
        <name>Zn(2+)</name>
        <dbReference type="ChEBI" id="CHEBI:29105"/>
    </cofactor>
    <text evidence="7">Binds 1 zinc ion per subunit.</text>
</comment>
<accession>A0A1S7LIM5</accession>
<feature type="binding site" evidence="7">
    <location>
        <position position="49"/>
    </location>
    <ligand>
        <name>Zn(2+)</name>
        <dbReference type="ChEBI" id="CHEBI:29105"/>
    </ligand>
</feature>
<feature type="binding site" evidence="7">
    <location>
        <position position="113"/>
    </location>
    <ligand>
        <name>Zn(2+)</name>
        <dbReference type="ChEBI" id="CHEBI:29105"/>
    </ligand>
</feature>
<feature type="binding site" evidence="7">
    <location>
        <position position="51"/>
    </location>
    <ligand>
        <name>Zn(2+)</name>
        <dbReference type="ChEBI" id="CHEBI:29105"/>
    </ligand>
</feature>
<evidence type="ECO:0000256" key="1">
    <source>
        <dbReference type="ARBA" id="ARBA00006217"/>
    </source>
</evidence>
<dbReference type="EMBL" id="LO017727">
    <property type="protein sequence ID" value="CRH06458.1"/>
    <property type="molecule type" value="Genomic_DNA"/>
</dbReference>
<comment type="function">
    <text evidence="8">Reversible hydration of carbon dioxide.</text>
</comment>
<dbReference type="EC" id="4.2.1.1" evidence="2 8"/>
<proteinExistence type="inferred from homology"/>
<evidence type="ECO:0000256" key="7">
    <source>
        <dbReference type="PIRSR" id="PIRSR601765-1"/>
    </source>
</evidence>
<sequence length="224" mass="25149">MCGEDHDDFIHHLADGHHQFLDQELPKHIEMFKRLSEQGQSPRAVVIACSDSRVHPNLLTQSGPGDLFLVRNVANLVPPYDRSGGYHGTSAALEYAVTSLEVEAVIVLGHSRCGGVRALSDRCCKAAQEGEKPRQSDFIDQWMAIAADDGKVKKLVEQNCQTEKGNYRPLEERMVTLSLENLRTFPFIREREAAGKLAVHGWYFHIAEGRLFAWNPEEGIFKPL</sequence>
<dbReference type="InterPro" id="IPR001765">
    <property type="entry name" value="Carbonic_anhydrase"/>
</dbReference>
<dbReference type="SUPFAM" id="SSF53056">
    <property type="entry name" value="beta-carbonic anhydrase, cab"/>
    <property type="match status" value="1"/>
</dbReference>
<evidence type="ECO:0000313" key="9">
    <source>
        <dbReference type="EMBL" id="CRH06458.1"/>
    </source>
</evidence>
<dbReference type="Pfam" id="PF00484">
    <property type="entry name" value="Pro_CA"/>
    <property type="match status" value="1"/>
</dbReference>
<organism evidence="9">
    <name type="scientific">Magnetococcus massalia (strain MO-1)</name>
    <dbReference type="NCBI Taxonomy" id="451514"/>
    <lineage>
        <taxon>Bacteria</taxon>
        <taxon>Pseudomonadati</taxon>
        <taxon>Pseudomonadota</taxon>
        <taxon>Magnetococcia</taxon>
        <taxon>Magnetococcales</taxon>
        <taxon>Magnetococcaceae</taxon>
        <taxon>Magnetococcus</taxon>
    </lineage>
</organism>
<dbReference type="PANTHER" id="PTHR11002">
    <property type="entry name" value="CARBONIC ANHYDRASE"/>
    <property type="match status" value="1"/>
</dbReference>
<dbReference type="InterPro" id="IPR015892">
    <property type="entry name" value="Carbonic_anhydrase_CS"/>
</dbReference>
<dbReference type="AlphaFoldDB" id="A0A1S7LIM5"/>
<dbReference type="InterPro" id="IPR045066">
    <property type="entry name" value="Beta_CA_cladeB"/>
</dbReference>
<keyword evidence="4 7" id="KW-0862">Zinc</keyword>
<dbReference type="PROSITE" id="PS00704">
    <property type="entry name" value="PROK_CO2_ANHYDRASE_1"/>
    <property type="match status" value="1"/>
</dbReference>
<evidence type="ECO:0000256" key="3">
    <source>
        <dbReference type="ARBA" id="ARBA00022723"/>
    </source>
</evidence>
<dbReference type="CDD" id="cd00884">
    <property type="entry name" value="beta_CA_cladeB"/>
    <property type="match status" value="1"/>
</dbReference>
<dbReference type="GO" id="GO:0008270">
    <property type="term" value="F:zinc ion binding"/>
    <property type="evidence" value="ECO:0007669"/>
    <property type="project" value="UniProtKB-UniRule"/>
</dbReference>
<evidence type="ECO:0000256" key="4">
    <source>
        <dbReference type="ARBA" id="ARBA00022833"/>
    </source>
</evidence>
<name>A0A1S7LIM5_MAGMO</name>
<evidence type="ECO:0000256" key="2">
    <source>
        <dbReference type="ARBA" id="ARBA00012925"/>
    </source>
</evidence>
<dbReference type="PANTHER" id="PTHR11002:SF76">
    <property type="entry name" value="CARBONIC ANHYDRASE"/>
    <property type="match status" value="1"/>
</dbReference>
<dbReference type="InterPro" id="IPR036874">
    <property type="entry name" value="Carbonic_anhydrase_sf"/>
</dbReference>
<dbReference type="GO" id="GO:0015976">
    <property type="term" value="P:carbon utilization"/>
    <property type="evidence" value="ECO:0007669"/>
    <property type="project" value="InterPro"/>
</dbReference>
<dbReference type="SMART" id="SM00947">
    <property type="entry name" value="Pro_CA"/>
    <property type="match status" value="1"/>
</dbReference>
<dbReference type="GO" id="GO:0004089">
    <property type="term" value="F:carbonate dehydratase activity"/>
    <property type="evidence" value="ECO:0007669"/>
    <property type="project" value="UniProtKB-UniRule"/>
</dbReference>
<evidence type="ECO:0000256" key="8">
    <source>
        <dbReference type="RuleBase" id="RU003956"/>
    </source>
</evidence>
<evidence type="ECO:0000256" key="6">
    <source>
        <dbReference type="ARBA" id="ARBA00048348"/>
    </source>
</evidence>
<reference evidence="9" key="1">
    <citation type="submission" date="2015-04" db="EMBL/GenBank/DDBJ databases">
        <authorList>
            <person name="Syromyatnikov M.Y."/>
            <person name="Popov V.N."/>
        </authorList>
    </citation>
    <scope>NUCLEOTIDE SEQUENCE</scope>
    <source>
        <strain evidence="9">MO-1</strain>
    </source>
</reference>
<dbReference type="Gene3D" id="3.40.1050.10">
    <property type="entry name" value="Carbonic anhydrase"/>
    <property type="match status" value="1"/>
</dbReference>
<comment type="similarity">
    <text evidence="1 8">Belongs to the beta-class carbonic anhydrase family.</text>
</comment>
<feature type="binding site" evidence="7">
    <location>
        <position position="110"/>
    </location>
    <ligand>
        <name>Zn(2+)</name>
        <dbReference type="ChEBI" id="CHEBI:29105"/>
    </ligand>
</feature>